<dbReference type="Proteomes" id="UP000182077">
    <property type="component" value="Unassembled WGS sequence"/>
</dbReference>
<proteinExistence type="predicted"/>
<dbReference type="AlphaFoldDB" id="A0A1L8TGK0"/>
<gene>
    <name evidence="1" type="ORF">RV04_GL000668</name>
</gene>
<organism evidence="1 2">
    <name type="scientific">Enterococcus hermanniensis</name>
    <dbReference type="NCBI Taxonomy" id="249189"/>
    <lineage>
        <taxon>Bacteria</taxon>
        <taxon>Bacillati</taxon>
        <taxon>Bacillota</taxon>
        <taxon>Bacilli</taxon>
        <taxon>Lactobacillales</taxon>
        <taxon>Enterococcaceae</taxon>
        <taxon>Enterococcus</taxon>
    </lineage>
</organism>
<accession>A0A1L8TGK0</accession>
<keyword evidence="2" id="KW-1185">Reference proteome</keyword>
<comment type="caution">
    <text evidence="1">The sequence shown here is derived from an EMBL/GenBank/DDBJ whole genome shotgun (WGS) entry which is preliminary data.</text>
</comment>
<evidence type="ECO:0000313" key="1">
    <source>
        <dbReference type="EMBL" id="OJG43308.1"/>
    </source>
</evidence>
<dbReference type="EMBL" id="JXKQ01000014">
    <property type="protein sequence ID" value="OJG43308.1"/>
    <property type="molecule type" value="Genomic_DNA"/>
</dbReference>
<dbReference type="STRING" id="249189.RV04_GL000668"/>
<reference evidence="1 2" key="1">
    <citation type="submission" date="2014-12" db="EMBL/GenBank/DDBJ databases">
        <title>Draft genome sequences of 29 type strains of Enterococci.</title>
        <authorList>
            <person name="Zhong Z."/>
            <person name="Sun Z."/>
            <person name="Liu W."/>
            <person name="Zhang W."/>
            <person name="Zhang H."/>
        </authorList>
    </citation>
    <scope>NUCLEOTIDE SEQUENCE [LARGE SCALE GENOMIC DNA]</scope>
    <source>
        <strain evidence="1 2">DSM 17122</strain>
    </source>
</reference>
<sequence>MLVVMLINIFWFLNLFSNRCNFRIQKVNFSIFLDLDVVDVADVKKLSEFTFHYF</sequence>
<protein>
    <submittedName>
        <fullName evidence="1">Uncharacterized protein</fullName>
    </submittedName>
</protein>
<name>A0A1L8TGK0_9ENTE</name>
<evidence type="ECO:0000313" key="2">
    <source>
        <dbReference type="Proteomes" id="UP000182077"/>
    </source>
</evidence>